<evidence type="ECO:0000256" key="6">
    <source>
        <dbReference type="PIRNR" id="PIRNR018300"/>
    </source>
</evidence>
<evidence type="ECO:0000256" key="2">
    <source>
        <dbReference type="ARBA" id="ARBA00007299"/>
    </source>
</evidence>
<dbReference type="FunFam" id="3.60.21.60:FF:000004">
    <property type="entry name" value="DNA polymerase alpha subunit B"/>
    <property type="match status" value="1"/>
</dbReference>
<dbReference type="Gene3D" id="1.10.8.530">
    <property type="entry name" value="DNA polymerase alpha-primase, subunit B, N-terminal domain"/>
    <property type="match status" value="1"/>
</dbReference>
<evidence type="ECO:0000313" key="9">
    <source>
        <dbReference type="EMBL" id="CAG1850528.1"/>
    </source>
</evidence>
<evidence type="ECO:0000256" key="1">
    <source>
        <dbReference type="ARBA" id="ARBA00004123"/>
    </source>
</evidence>
<feature type="domain" description="DNA polymerase alpha/delta/epsilon subunit B" evidence="7">
    <location>
        <begin position="361"/>
        <end position="572"/>
    </location>
</feature>
<dbReference type="InterPro" id="IPR054300">
    <property type="entry name" value="OB_DPOA2"/>
</dbReference>
<dbReference type="Pfam" id="PF22062">
    <property type="entry name" value="OB_DPOA2"/>
    <property type="match status" value="1"/>
</dbReference>
<dbReference type="GO" id="GO:0003677">
    <property type="term" value="F:DNA binding"/>
    <property type="evidence" value="ECO:0007669"/>
    <property type="project" value="InterPro"/>
</dbReference>
<dbReference type="Gene3D" id="3.60.21.60">
    <property type="match status" value="2"/>
</dbReference>
<dbReference type="GO" id="GO:0006260">
    <property type="term" value="P:DNA replication"/>
    <property type="evidence" value="ECO:0007669"/>
    <property type="project" value="UniProtKB-KW"/>
</dbReference>
<dbReference type="Pfam" id="PF04042">
    <property type="entry name" value="DNA_pol_E_B"/>
    <property type="match status" value="1"/>
</dbReference>
<evidence type="ECO:0000256" key="5">
    <source>
        <dbReference type="ARBA" id="ARBA00023242"/>
    </source>
</evidence>
<name>A0A8D7FE70_MUSAM</name>
<evidence type="ECO:0000256" key="3">
    <source>
        <dbReference type="ARBA" id="ARBA00018596"/>
    </source>
</evidence>
<dbReference type="InterPro" id="IPR016722">
    <property type="entry name" value="DNA_pol_alpha_bsu"/>
</dbReference>
<dbReference type="GO" id="GO:0005634">
    <property type="term" value="C:nucleus"/>
    <property type="evidence" value="ECO:0007669"/>
    <property type="project" value="UniProtKB-SubCell"/>
</dbReference>
<evidence type="ECO:0000259" key="8">
    <source>
        <dbReference type="Pfam" id="PF22062"/>
    </source>
</evidence>
<keyword evidence="4 6" id="KW-0235">DNA replication</keyword>
<gene>
    <name evidence="9" type="ORF">GSMUA_200380.1</name>
</gene>
<dbReference type="PANTHER" id="PTHR23061:SF12">
    <property type="entry name" value="DNA POLYMERASE ALPHA SUBUNIT B"/>
    <property type="match status" value="1"/>
</dbReference>
<organism evidence="9">
    <name type="scientific">Musa acuminata subsp. malaccensis</name>
    <name type="common">Wild banana</name>
    <name type="synonym">Musa malaccensis</name>
    <dbReference type="NCBI Taxonomy" id="214687"/>
    <lineage>
        <taxon>Eukaryota</taxon>
        <taxon>Viridiplantae</taxon>
        <taxon>Streptophyta</taxon>
        <taxon>Embryophyta</taxon>
        <taxon>Tracheophyta</taxon>
        <taxon>Spermatophyta</taxon>
        <taxon>Magnoliopsida</taxon>
        <taxon>Liliopsida</taxon>
        <taxon>Zingiberales</taxon>
        <taxon>Musaceae</taxon>
        <taxon>Musa</taxon>
    </lineage>
</organism>
<accession>A0A8D7FE70</accession>
<sequence length="623" mass="69815">MEQEIKAEFESSGFSVDDDDQILQKCMCLTYCINYKLSPSDLVSNWEIYYLNRQLNGLKLENAHMDGFLSYLQNETKQKIIKEDSHLHVYSSDDVEMLLGDDHDSTVGILNTPNSQYEKLHVDTYNSVSTPKTKENLLSSKDATDISSRITPFGQRISKFTSQFVFNSESVENRLSGQELNDMEDDIIRRVQTTERCNLQVHHLQPQSGCRFMYDRTKDRFNYLDNRIRKHANAFTSYGLYGEPSDATLASQKNTFAVGMVCCDGEGHLNEKSILMQGSTELSGGRRVRLDLQKLAHFSLFPGQVIGVEGHNPSGHCLIATKVIDYMPSSLDVDLPPAKKLAMDQDYQPTSSNDSRVLSLLIAAGPFTTTDNLLFEPLKELLAYASRRQPQLVILMGPFVDSDHPEIKRGTVDRVFDDIFHVEILRKLYDYTKYMGPSAHVILLPSIRDAHHDFVFPQPAFDIRQPDDISHQIACLPNPGLFSANEITFGCCTIDILKQLSGEEISRTSTDTMSGDRMGRLATHILGQRSYYPLYPPSLGVPLDLSLAPEALDIPLIPDILILPSDLSPFVKALSHKENDAEAATKCMCVNPGRLAKGIGGGTFVELHYNSEPEKSNASIIRI</sequence>
<feature type="domain" description="DNA polymerase alpha subunit B OB" evidence="8">
    <location>
        <begin position="225"/>
        <end position="324"/>
    </location>
</feature>
<reference evidence="9" key="1">
    <citation type="submission" date="2021-03" db="EMBL/GenBank/DDBJ databases">
        <authorList>
            <consortium name="Genoscope - CEA"/>
            <person name="William W."/>
        </authorList>
    </citation>
    <scope>NUCLEOTIDE SEQUENCE</scope>
    <source>
        <strain evidence="9">Doubled-haploid Pahang</strain>
    </source>
</reference>
<proteinExistence type="inferred from homology"/>
<dbReference type="PANTHER" id="PTHR23061">
    <property type="entry name" value="DNA POLYMERASE 2 ALPHA 70 KDA SUBUNIT"/>
    <property type="match status" value="1"/>
</dbReference>
<evidence type="ECO:0000256" key="4">
    <source>
        <dbReference type="ARBA" id="ARBA00022705"/>
    </source>
</evidence>
<protein>
    <recommendedName>
        <fullName evidence="3 6">DNA polymerase alpha subunit B</fullName>
    </recommendedName>
</protein>
<keyword evidence="5 6" id="KW-0539">Nucleus</keyword>
<dbReference type="InterPro" id="IPR043034">
    <property type="entry name" value="DNA_pol_alpha_B_N_sf"/>
</dbReference>
<dbReference type="PIRSF" id="PIRSF018300">
    <property type="entry name" value="DNA_pol_alph_2"/>
    <property type="match status" value="1"/>
</dbReference>
<comment type="subcellular location">
    <subcellularLocation>
        <location evidence="1 6">Nucleus</location>
    </subcellularLocation>
</comment>
<dbReference type="AlphaFoldDB" id="A0A8D7FE70"/>
<dbReference type="EMBL" id="HG996468">
    <property type="protein sequence ID" value="CAG1850528.1"/>
    <property type="molecule type" value="Genomic_DNA"/>
</dbReference>
<comment type="function">
    <text evidence="6">Accessory subunit of the DNA polymerase alpha complex (also known as the alpha DNA polymerase-primase complex) which plays an essential role in the initiation of DNA synthesis.</text>
</comment>
<dbReference type="InterPro" id="IPR007185">
    <property type="entry name" value="DNA_pol_a/d/e_bsu"/>
</dbReference>
<comment type="similarity">
    <text evidence="2 6">Belongs to the DNA polymerase alpha subunit B family.</text>
</comment>
<evidence type="ECO:0000259" key="7">
    <source>
        <dbReference type="Pfam" id="PF04042"/>
    </source>
</evidence>